<evidence type="ECO:0000313" key="2">
    <source>
        <dbReference type="Proteomes" id="UP000727407"/>
    </source>
</evidence>
<dbReference type="AlphaFoldDB" id="A0A8J4THN2"/>
<dbReference type="EMBL" id="QNUK01000658">
    <property type="protein sequence ID" value="KAF5890708.1"/>
    <property type="molecule type" value="Genomic_DNA"/>
</dbReference>
<organism evidence="1 2">
    <name type="scientific">Clarias magur</name>
    <name type="common">Asian catfish</name>
    <name type="synonym">Macropteronotus magur</name>
    <dbReference type="NCBI Taxonomy" id="1594786"/>
    <lineage>
        <taxon>Eukaryota</taxon>
        <taxon>Metazoa</taxon>
        <taxon>Chordata</taxon>
        <taxon>Craniata</taxon>
        <taxon>Vertebrata</taxon>
        <taxon>Euteleostomi</taxon>
        <taxon>Actinopterygii</taxon>
        <taxon>Neopterygii</taxon>
        <taxon>Teleostei</taxon>
        <taxon>Ostariophysi</taxon>
        <taxon>Siluriformes</taxon>
        <taxon>Clariidae</taxon>
        <taxon>Clarias</taxon>
    </lineage>
</organism>
<keyword evidence="2" id="KW-1185">Reference proteome</keyword>
<proteinExistence type="predicted"/>
<evidence type="ECO:0000313" key="1">
    <source>
        <dbReference type="EMBL" id="KAF5890708.1"/>
    </source>
</evidence>
<protein>
    <submittedName>
        <fullName evidence="1">Uncharacterized protein</fullName>
    </submittedName>
</protein>
<feature type="non-terminal residue" evidence="1">
    <location>
        <position position="74"/>
    </location>
</feature>
<dbReference type="Proteomes" id="UP000727407">
    <property type="component" value="Unassembled WGS sequence"/>
</dbReference>
<reference evidence="1" key="1">
    <citation type="submission" date="2020-07" db="EMBL/GenBank/DDBJ databases">
        <title>Clarias magur genome sequencing, assembly and annotation.</title>
        <authorList>
            <person name="Kushwaha B."/>
            <person name="Kumar R."/>
            <person name="Das P."/>
            <person name="Joshi C.G."/>
            <person name="Kumar D."/>
            <person name="Nagpure N.S."/>
            <person name="Pandey M."/>
            <person name="Agarwal S."/>
            <person name="Srivastava S."/>
            <person name="Singh M."/>
            <person name="Sahoo L."/>
            <person name="Jayasankar P."/>
            <person name="Meher P.K."/>
            <person name="Koringa P.G."/>
            <person name="Iquebal M.A."/>
            <person name="Das S.P."/>
            <person name="Bit A."/>
            <person name="Patnaik S."/>
            <person name="Patel N."/>
            <person name="Shah T.M."/>
            <person name="Hinsu A."/>
            <person name="Jena J.K."/>
        </authorList>
    </citation>
    <scope>NUCLEOTIDE SEQUENCE</scope>
    <source>
        <strain evidence="1">CIFAMagur01</strain>
        <tissue evidence="1">Testis</tissue>
    </source>
</reference>
<comment type="caution">
    <text evidence="1">The sequence shown here is derived from an EMBL/GenBank/DDBJ whole genome shotgun (WGS) entry which is preliminary data.</text>
</comment>
<gene>
    <name evidence="1" type="ORF">DAT39_019596</name>
</gene>
<name>A0A8J4THN2_CLAMG</name>
<accession>A0A8J4THN2</accession>
<dbReference type="OrthoDB" id="10057688at2759"/>
<sequence length="74" mass="8399">MSGMWQVCWLASSSPHMLHKDALLEYAYLFPPMAVAVQDKKRTGTDTEGDRLVGFGKHSSLTYRELYESTDTEI</sequence>